<feature type="region of interest" description="Disordered" evidence="1">
    <location>
        <begin position="1"/>
        <end position="57"/>
    </location>
</feature>
<organism evidence="2 3">
    <name type="scientific">Acinetobacter baumannii 6014059</name>
    <dbReference type="NCBI Taxonomy" id="525242"/>
    <lineage>
        <taxon>Bacteria</taxon>
        <taxon>Pseudomonadati</taxon>
        <taxon>Pseudomonadota</taxon>
        <taxon>Gammaproteobacteria</taxon>
        <taxon>Moraxellales</taxon>
        <taxon>Moraxellaceae</taxon>
        <taxon>Acinetobacter</taxon>
        <taxon>Acinetobacter calcoaceticus/baumannii complex</taxon>
    </lineage>
</organism>
<sequence>MMRIAIKLKVNPRDNQMGTKSKAKAEPKVPGALGARPDPKPTPQKTMQRLNQDMSLK</sequence>
<gene>
    <name evidence="2" type="ORF">HMPREF0022_00904</name>
</gene>
<proteinExistence type="predicted"/>
<dbReference type="Proteomes" id="UP000003204">
    <property type="component" value="Unassembled WGS sequence"/>
</dbReference>
<protein>
    <submittedName>
        <fullName evidence="2">Uncharacterized protein</fullName>
    </submittedName>
</protein>
<reference evidence="2 3" key="1">
    <citation type="submission" date="2011-04" db="EMBL/GenBank/DDBJ databases">
        <authorList>
            <person name="Weinstock G."/>
            <person name="Sodergren E."/>
            <person name="Clifton S."/>
            <person name="Fulton L."/>
            <person name="Fulton B."/>
            <person name="Courtney L."/>
            <person name="Fronick C."/>
            <person name="Harrison M."/>
            <person name="Strong C."/>
            <person name="Farmer C."/>
            <person name="Delahaunty K."/>
            <person name="Markovic C."/>
            <person name="Hall O."/>
            <person name="Minx P."/>
            <person name="Tomlinson C."/>
            <person name="Mitreva M."/>
            <person name="Hou S."/>
            <person name="Chen J."/>
            <person name="Wollam A."/>
            <person name="Pepin K.H."/>
            <person name="Johnson M."/>
            <person name="Bhonagiri V."/>
            <person name="Zhang X."/>
            <person name="Suruliraj S."/>
            <person name="Warren W."/>
            <person name="Chinwalla A."/>
            <person name="Mardis E.R."/>
            <person name="Wilson R.K."/>
        </authorList>
    </citation>
    <scope>NUCLEOTIDE SEQUENCE [LARGE SCALE GENOMIC DNA]</scope>
    <source>
        <strain evidence="2 3">6014059</strain>
    </source>
</reference>
<feature type="compositionally biased region" description="Polar residues" evidence="1">
    <location>
        <begin position="43"/>
        <end position="57"/>
    </location>
</feature>
<dbReference type="EMBL" id="ACYS02000020">
    <property type="protein sequence ID" value="EGJ69281.1"/>
    <property type="molecule type" value="Genomic_DNA"/>
</dbReference>
<name>A0A828SRP4_ACIBA</name>
<comment type="caution">
    <text evidence="2">The sequence shown here is derived from an EMBL/GenBank/DDBJ whole genome shotgun (WGS) entry which is preliminary data.</text>
</comment>
<accession>A0A828SRP4</accession>
<evidence type="ECO:0000313" key="3">
    <source>
        <dbReference type="Proteomes" id="UP000003204"/>
    </source>
</evidence>
<evidence type="ECO:0000313" key="2">
    <source>
        <dbReference type="EMBL" id="EGJ69281.1"/>
    </source>
</evidence>
<evidence type="ECO:0000256" key="1">
    <source>
        <dbReference type="SAM" id="MobiDB-lite"/>
    </source>
</evidence>
<dbReference type="AlphaFoldDB" id="A0A828SRP4"/>